<comment type="caution">
    <text evidence="1">The sequence shown here is derived from an EMBL/GenBank/DDBJ whole genome shotgun (WGS) entry which is preliminary data.</text>
</comment>
<dbReference type="EMBL" id="AWXR01000005">
    <property type="protein sequence ID" value="ERM84307.1"/>
    <property type="molecule type" value="Genomic_DNA"/>
</dbReference>
<gene>
    <name evidence="1" type="ORF">P872_14775</name>
</gene>
<proteinExistence type="predicted"/>
<evidence type="ECO:0000313" key="1">
    <source>
        <dbReference type="EMBL" id="ERM84307.1"/>
    </source>
</evidence>
<sequence length="44" mass="4927">MRAEKIDIVLTSPPFQPILISPWEPEQAFSKPLGAEFQSIPIGF</sequence>
<protein>
    <submittedName>
        <fullName evidence="1">Uncharacterized protein</fullName>
    </submittedName>
</protein>
<keyword evidence="2" id="KW-1185">Reference proteome</keyword>
<dbReference type="AlphaFoldDB" id="U5C7X9"/>
<name>U5C7X9_9BACT</name>
<reference evidence="1 2" key="1">
    <citation type="journal article" date="2013" name="Genome Announc.">
        <title>Draft Genome Sequence of the Psychrophilic and Alkaliphilic Rhodonellum psychrophilum Strain GCM71T.</title>
        <authorList>
            <person name="Hauptmann A.L."/>
            <person name="Glaring M.A."/>
            <person name="Hallin P.F."/>
            <person name="Prieme A."/>
            <person name="Stougaard P."/>
        </authorList>
    </citation>
    <scope>NUCLEOTIDE SEQUENCE [LARGE SCALE GENOMIC DNA]</scope>
    <source>
        <strain evidence="1 2">GCM71</strain>
    </source>
</reference>
<evidence type="ECO:0000313" key="2">
    <source>
        <dbReference type="Proteomes" id="UP000016843"/>
    </source>
</evidence>
<accession>U5C7X9</accession>
<organism evidence="1 2">
    <name type="scientific">Rhodonellum psychrophilum GCM71 = DSM 17998</name>
    <dbReference type="NCBI Taxonomy" id="1123057"/>
    <lineage>
        <taxon>Bacteria</taxon>
        <taxon>Pseudomonadati</taxon>
        <taxon>Bacteroidota</taxon>
        <taxon>Cytophagia</taxon>
        <taxon>Cytophagales</taxon>
        <taxon>Cytophagaceae</taxon>
        <taxon>Rhodonellum</taxon>
    </lineage>
</organism>
<dbReference type="Proteomes" id="UP000016843">
    <property type="component" value="Unassembled WGS sequence"/>
</dbReference>